<accession>A0A8C3I1S7</accession>
<protein>
    <recommendedName>
        <fullName evidence="3">Actin</fullName>
    </recommendedName>
</protein>
<sequence>CVPWTFGGADNAMGKVAVVIDNGSCFTRAGFAGEDKPKSVLKTTSMPLTAPAVMSGDPIPALCIPAQITTSHPPLDCATPQ</sequence>
<keyword evidence="2" id="KW-1185">Reference proteome</keyword>
<name>A0A8C3I1S7_CHRPI</name>
<dbReference type="Proteomes" id="UP000694380">
    <property type="component" value="Unplaced"/>
</dbReference>
<evidence type="ECO:0000313" key="2">
    <source>
        <dbReference type="Proteomes" id="UP000694380"/>
    </source>
</evidence>
<dbReference type="InterPro" id="IPR004000">
    <property type="entry name" value="Actin"/>
</dbReference>
<dbReference type="SUPFAM" id="SSF53067">
    <property type="entry name" value="Actin-like ATPase domain"/>
    <property type="match status" value="1"/>
</dbReference>
<dbReference type="InterPro" id="IPR043129">
    <property type="entry name" value="ATPase_NBD"/>
</dbReference>
<dbReference type="GeneTree" id="ENSGT00960000191106"/>
<dbReference type="Ensembl" id="ENSCPBT00000031869.1">
    <property type="protein sequence ID" value="ENSCPBP00000027070.1"/>
    <property type="gene ID" value="ENSCPBG00000019182.1"/>
</dbReference>
<reference evidence="1" key="1">
    <citation type="submission" date="2025-08" db="UniProtKB">
        <authorList>
            <consortium name="Ensembl"/>
        </authorList>
    </citation>
    <scope>IDENTIFICATION</scope>
</reference>
<evidence type="ECO:0000313" key="1">
    <source>
        <dbReference type="Ensembl" id="ENSCPBP00000027070.1"/>
    </source>
</evidence>
<dbReference type="Pfam" id="PF00022">
    <property type="entry name" value="Actin"/>
    <property type="match status" value="1"/>
</dbReference>
<proteinExistence type="predicted"/>
<dbReference type="AlphaFoldDB" id="A0A8C3I1S7"/>
<evidence type="ECO:0008006" key="3">
    <source>
        <dbReference type="Google" id="ProtNLM"/>
    </source>
</evidence>
<reference evidence="1" key="2">
    <citation type="submission" date="2025-09" db="UniProtKB">
        <authorList>
            <consortium name="Ensembl"/>
        </authorList>
    </citation>
    <scope>IDENTIFICATION</scope>
</reference>
<dbReference type="Gene3D" id="3.30.420.40">
    <property type="match status" value="1"/>
</dbReference>
<organism evidence="1 2">
    <name type="scientific">Chrysemys picta bellii</name>
    <name type="common">Western painted turtle</name>
    <name type="synonym">Emys bellii</name>
    <dbReference type="NCBI Taxonomy" id="8478"/>
    <lineage>
        <taxon>Eukaryota</taxon>
        <taxon>Metazoa</taxon>
        <taxon>Chordata</taxon>
        <taxon>Craniata</taxon>
        <taxon>Vertebrata</taxon>
        <taxon>Euteleostomi</taxon>
        <taxon>Archelosauria</taxon>
        <taxon>Testudinata</taxon>
        <taxon>Testudines</taxon>
        <taxon>Cryptodira</taxon>
        <taxon>Durocryptodira</taxon>
        <taxon>Testudinoidea</taxon>
        <taxon>Emydidae</taxon>
        <taxon>Chrysemys</taxon>
    </lineage>
</organism>